<evidence type="ECO:0000313" key="2">
    <source>
        <dbReference type="Proteomes" id="UP000050863"/>
    </source>
</evidence>
<dbReference type="STRING" id="280332.CQ12_27960"/>
<reference evidence="1 2" key="1">
    <citation type="submission" date="2014-03" db="EMBL/GenBank/DDBJ databases">
        <title>Bradyrhizobium valentinum sp. nov., isolated from effective nodules of Lupinus mariae-josephae, a lupine endemic of basic-lime soils in Eastern Spain.</title>
        <authorList>
            <person name="Duran D."/>
            <person name="Rey L."/>
            <person name="Navarro A."/>
            <person name="Busquets A."/>
            <person name="Imperial J."/>
            <person name="Ruiz-Argueso T."/>
        </authorList>
    </citation>
    <scope>NUCLEOTIDE SEQUENCE [LARGE SCALE GENOMIC DNA]</scope>
    <source>
        <strain evidence="1 2">PAC68</strain>
    </source>
</reference>
<keyword evidence="2" id="KW-1185">Reference proteome</keyword>
<evidence type="ECO:0000313" key="1">
    <source>
        <dbReference type="EMBL" id="KRR10117.1"/>
    </source>
</evidence>
<comment type="caution">
    <text evidence="1">The sequence shown here is derived from an EMBL/GenBank/DDBJ whole genome shotgun (WGS) entry which is preliminary data.</text>
</comment>
<organism evidence="1 2">
    <name type="scientific">Bradyrhizobium jicamae</name>
    <dbReference type="NCBI Taxonomy" id="280332"/>
    <lineage>
        <taxon>Bacteria</taxon>
        <taxon>Pseudomonadati</taxon>
        <taxon>Pseudomonadota</taxon>
        <taxon>Alphaproteobacteria</taxon>
        <taxon>Hyphomicrobiales</taxon>
        <taxon>Nitrobacteraceae</taxon>
        <taxon>Bradyrhizobium</taxon>
    </lineage>
</organism>
<dbReference type="AlphaFoldDB" id="A0A0R3LWU4"/>
<dbReference type="Proteomes" id="UP000050863">
    <property type="component" value="Unassembled WGS sequence"/>
</dbReference>
<proteinExistence type="predicted"/>
<accession>A0A0R3LWU4</accession>
<gene>
    <name evidence="1" type="ORF">CQ12_27960</name>
</gene>
<dbReference type="EMBL" id="LLXZ01000062">
    <property type="protein sequence ID" value="KRR10117.1"/>
    <property type="molecule type" value="Genomic_DNA"/>
</dbReference>
<sequence>MAPGTASSQGFRASRELHSTRMVNDRFPAPRFYGFEMVDALLVHIFIAINRKFTPNRIFQIFCEFSPNLLQCKHLGFIHDC</sequence>
<name>A0A0R3LWU4_9BRAD</name>
<protein>
    <submittedName>
        <fullName evidence="1">Uncharacterized protein</fullName>
    </submittedName>
</protein>